<dbReference type="RefSeq" id="WP_168695529.1">
    <property type="nucleotide sequence ID" value="NZ_CP051206.1"/>
</dbReference>
<dbReference type="InterPro" id="IPR002656">
    <property type="entry name" value="Acyl_transf_3_dom"/>
</dbReference>
<keyword evidence="1" id="KW-0812">Transmembrane</keyword>
<keyword evidence="1" id="KW-0472">Membrane</keyword>
<dbReference type="EMBL" id="CP051206">
    <property type="protein sequence ID" value="QJB44236.1"/>
    <property type="molecule type" value="Genomic_DNA"/>
</dbReference>
<sequence length="102" mass="11898">MPSWNPQYKTLDHWRGVAALWVMIFHGFGTVYNKPLHPLVDLVKSVAAPGWLAVHLFFVISGYCIAANVYKLILKQGSSWDFLKNRFWRLMPTYWLAFIVNK</sequence>
<feature type="transmembrane region" description="Helical" evidence="1">
    <location>
        <begin position="52"/>
        <end position="74"/>
    </location>
</feature>
<dbReference type="InterPro" id="IPR050879">
    <property type="entry name" value="Acyltransferase_3"/>
</dbReference>
<dbReference type="Proteomes" id="UP000502433">
    <property type="component" value="Chromosome"/>
</dbReference>
<evidence type="ECO:0000259" key="2">
    <source>
        <dbReference type="Pfam" id="PF01757"/>
    </source>
</evidence>
<accession>A0A6H2BZ44</accession>
<protein>
    <submittedName>
        <fullName evidence="3">Acyltransferase</fullName>
    </submittedName>
</protein>
<reference evidence="3 4" key="2">
    <citation type="submission" date="2020-04" db="EMBL/GenBank/DDBJ databases">
        <authorList>
            <person name="Fomenkov A."/>
            <person name="Anton B.P."/>
            <person name="Roberts R.J."/>
        </authorList>
    </citation>
    <scope>NUCLEOTIDE SEQUENCE [LARGE SCALE GENOMIC DNA]</scope>
    <source>
        <strain evidence="3 4">CCAP 1403/13f</strain>
    </source>
</reference>
<name>A0A6H2BZ44_DOLFA</name>
<dbReference type="AlphaFoldDB" id="A0A6H2BZ44"/>
<keyword evidence="3" id="KW-0012">Acyltransferase</keyword>
<reference evidence="3 4" key="1">
    <citation type="submission" date="2020-04" db="EMBL/GenBank/DDBJ databases">
        <title>Genome-Wide Identification of 5-Methylcytosine Sites in Bacterial Genomes By High-Throughput Sequencing of MspJI Restriction Fragments.</title>
        <authorList>
            <person name="Wu V."/>
        </authorList>
    </citation>
    <scope>NUCLEOTIDE SEQUENCE [LARGE SCALE GENOMIC DNA]</scope>
    <source>
        <strain evidence="3 4">CCAP 1403/13f</strain>
    </source>
</reference>
<keyword evidence="1" id="KW-1133">Transmembrane helix</keyword>
<dbReference type="PANTHER" id="PTHR23028">
    <property type="entry name" value="ACETYLTRANSFERASE"/>
    <property type="match status" value="1"/>
</dbReference>
<organism evidence="3 4">
    <name type="scientific">Dolichospermum flos-aquae CCAP 1403/13F</name>
    <dbReference type="NCBI Taxonomy" id="315271"/>
    <lineage>
        <taxon>Bacteria</taxon>
        <taxon>Bacillati</taxon>
        <taxon>Cyanobacteriota</taxon>
        <taxon>Cyanophyceae</taxon>
        <taxon>Nostocales</taxon>
        <taxon>Aphanizomenonaceae</taxon>
        <taxon>Dolichospermum</taxon>
    </lineage>
</organism>
<keyword evidence="3" id="KW-0808">Transferase</keyword>
<feature type="transmembrane region" description="Helical" evidence="1">
    <location>
        <begin position="12"/>
        <end position="32"/>
    </location>
</feature>
<dbReference type="GO" id="GO:0016747">
    <property type="term" value="F:acyltransferase activity, transferring groups other than amino-acyl groups"/>
    <property type="evidence" value="ECO:0007669"/>
    <property type="project" value="InterPro"/>
</dbReference>
<dbReference type="KEGG" id="dfs:HGD76_08585"/>
<gene>
    <name evidence="3" type="ORF">HGD76_08585</name>
</gene>
<proteinExistence type="predicted"/>
<evidence type="ECO:0000256" key="1">
    <source>
        <dbReference type="SAM" id="Phobius"/>
    </source>
</evidence>
<evidence type="ECO:0000313" key="4">
    <source>
        <dbReference type="Proteomes" id="UP000502433"/>
    </source>
</evidence>
<dbReference type="Pfam" id="PF01757">
    <property type="entry name" value="Acyl_transf_3"/>
    <property type="match status" value="1"/>
</dbReference>
<feature type="domain" description="Acyltransferase 3" evidence="2">
    <location>
        <begin position="10"/>
        <end position="100"/>
    </location>
</feature>
<evidence type="ECO:0000313" key="3">
    <source>
        <dbReference type="EMBL" id="QJB44236.1"/>
    </source>
</evidence>